<dbReference type="Proteomes" id="UP000614915">
    <property type="component" value="Unassembled WGS sequence"/>
</dbReference>
<dbReference type="PROSITE" id="PS50213">
    <property type="entry name" value="FAS1"/>
    <property type="match status" value="1"/>
</dbReference>
<reference evidence="3 4" key="1">
    <citation type="submission" date="2020-11" db="EMBL/GenBank/DDBJ databases">
        <title>Sequencing the genomes of 1000 actinobacteria strains.</title>
        <authorList>
            <person name="Klenk H.-P."/>
        </authorList>
    </citation>
    <scope>NUCLEOTIDE SEQUENCE [LARGE SCALE GENOMIC DNA]</scope>
    <source>
        <strain evidence="3 4">DSM 101692</strain>
    </source>
</reference>
<dbReference type="EMBL" id="JADOTX010000001">
    <property type="protein sequence ID" value="MBG6065683.1"/>
    <property type="molecule type" value="Genomic_DNA"/>
</dbReference>
<evidence type="ECO:0000256" key="1">
    <source>
        <dbReference type="SAM" id="MobiDB-lite"/>
    </source>
</evidence>
<organism evidence="3 4">
    <name type="scientific">Micromonospora ureilytica</name>
    <dbReference type="NCBI Taxonomy" id="709868"/>
    <lineage>
        <taxon>Bacteria</taxon>
        <taxon>Bacillati</taxon>
        <taxon>Actinomycetota</taxon>
        <taxon>Actinomycetes</taxon>
        <taxon>Micromonosporales</taxon>
        <taxon>Micromonosporaceae</taxon>
        <taxon>Micromonospora</taxon>
    </lineage>
</organism>
<feature type="region of interest" description="Disordered" evidence="1">
    <location>
        <begin position="1"/>
        <end position="44"/>
    </location>
</feature>
<comment type="caution">
    <text evidence="3">The sequence shown here is derived from an EMBL/GenBank/DDBJ whole genome shotgun (WGS) entry which is preliminary data.</text>
</comment>
<sequence>MPAARARRPAAGTAPPTNPVEATVSHPATTPRHPRRSGGPHGVRRTLGLLLPTLLLAACTGSPAAPHADAAPTTTAPQVTGPLCAALPTGTEPGNPSFLAGQPVDQALRWIPTLTTFEAALRTSGVLTDLPADAGVTVLAPSDDAFAATFSEDNWDDLMTHHTDQLRTLLKAHLITGTHPIADLTTAGTATTLDGVTVTVTRTGPTARLADRADTVCADYQATNARIHIINAVLGPLPVTADGTGHRAH</sequence>
<evidence type="ECO:0000313" key="4">
    <source>
        <dbReference type="Proteomes" id="UP000614915"/>
    </source>
</evidence>
<evidence type="ECO:0000313" key="3">
    <source>
        <dbReference type="EMBL" id="MBG6065683.1"/>
    </source>
</evidence>
<dbReference type="InterPro" id="IPR036378">
    <property type="entry name" value="FAS1_dom_sf"/>
</dbReference>
<dbReference type="InterPro" id="IPR050904">
    <property type="entry name" value="Adhesion/Biosynth-related"/>
</dbReference>
<dbReference type="Pfam" id="PF02469">
    <property type="entry name" value="Fasciclin"/>
    <property type="match status" value="1"/>
</dbReference>
<gene>
    <name evidence="3" type="ORF">IW248_001970</name>
</gene>
<name>A0ABS0JF40_9ACTN</name>
<accession>A0ABS0JF40</accession>
<evidence type="ECO:0000259" key="2">
    <source>
        <dbReference type="PROSITE" id="PS50213"/>
    </source>
</evidence>
<feature type="compositionally biased region" description="Basic residues" evidence="1">
    <location>
        <begin position="32"/>
        <end position="44"/>
    </location>
</feature>
<dbReference type="SMART" id="SM00554">
    <property type="entry name" value="FAS1"/>
    <property type="match status" value="1"/>
</dbReference>
<dbReference type="InterPro" id="IPR000782">
    <property type="entry name" value="FAS1_domain"/>
</dbReference>
<dbReference type="SUPFAM" id="SSF82153">
    <property type="entry name" value="FAS1 domain"/>
    <property type="match status" value="1"/>
</dbReference>
<proteinExistence type="predicted"/>
<dbReference type="PANTHER" id="PTHR10900">
    <property type="entry name" value="PERIOSTIN-RELATED"/>
    <property type="match status" value="1"/>
</dbReference>
<dbReference type="Gene3D" id="2.30.180.10">
    <property type="entry name" value="FAS1 domain"/>
    <property type="match status" value="1"/>
</dbReference>
<keyword evidence="4" id="KW-1185">Reference proteome</keyword>
<protein>
    <submittedName>
        <fullName evidence="3">Surface protein with fasciclin (FAS1) repeats</fullName>
    </submittedName>
</protein>
<dbReference type="RefSeq" id="WP_196926688.1">
    <property type="nucleotide sequence ID" value="NZ_JADOTX010000001.1"/>
</dbReference>
<feature type="domain" description="FAS1" evidence="2">
    <location>
        <begin position="101"/>
        <end position="234"/>
    </location>
</feature>